<protein>
    <submittedName>
        <fullName evidence="5">Trifunctional nucleotide phosphoesterase protein YfkN</fullName>
    </submittedName>
</protein>
<evidence type="ECO:0000259" key="4">
    <source>
        <dbReference type="Pfam" id="PF02872"/>
    </source>
</evidence>
<dbReference type="GeneID" id="64407709"/>
<sequence>MSRLTLLATTDVHGAALNWDYYRDQPWTGEAEAGLAQLSTVVERIRAERGAESVVLVDNGDTIQGNPLCTFFARHESGTENLVHPLAAAFNVMGYDAVNIGNHEFNYGLDFLYSFEQQLDPLLLGANVVDPGSGLSVFPAFTPLIRRLDGREIRIGVLGLTTPGAMIWDRQQLAGKVDVTDMVAAASHWVPKLREEFLSDVVVVLCHAGIGQTTYATNADAPAENPAKEIAEQVPGIDVMVIGHTHRDEPERWVTCEATGRPVLLTQPRAHAAGLTETVIEAEHDGDSWRIEVLGATPHHARGEVPDLRVLDAVAEAHAATRAHVNRQVAVSPRELSTADSRWRATGVIDFIQRVQATTVAEALAGGEHEALPVVSLTAPTSRTAVIPEGPVSIRDLAGVYVFDNTLAAVLLTGAELRAHLEHAARYYADLPRGRCFDPATMTGAERDGQTIWDYQYDIAWGIDYEINLNEPVGRRIGELRHPDGRPVAAADRFAVALNHYRLSGAGDYRQVANAPVLYNDMLDIRQLLIDWALTRGIDVPEEENWRLVFDEPLDSMNP</sequence>
<evidence type="ECO:0000313" key="5">
    <source>
        <dbReference type="EMBL" id="VEH70956.1"/>
    </source>
</evidence>
<dbReference type="RefSeq" id="WP_061788407.1">
    <property type="nucleotide sequence ID" value="NZ_CAUVFX010000007.1"/>
</dbReference>
<dbReference type="Pfam" id="PF02872">
    <property type="entry name" value="5_nucleotid_C"/>
    <property type="match status" value="1"/>
</dbReference>
<keyword evidence="2" id="KW-0378">Hydrolase</keyword>
<accession>A0A3S5EST4</accession>
<dbReference type="GO" id="GO:0016788">
    <property type="term" value="F:hydrolase activity, acting on ester bonds"/>
    <property type="evidence" value="ECO:0007669"/>
    <property type="project" value="InterPro"/>
</dbReference>
<evidence type="ECO:0000313" key="6">
    <source>
        <dbReference type="Proteomes" id="UP000273044"/>
    </source>
</evidence>
<dbReference type="Gene3D" id="3.60.21.10">
    <property type="match status" value="1"/>
</dbReference>
<keyword evidence="6" id="KW-1185">Reference proteome</keyword>
<dbReference type="InterPro" id="IPR006146">
    <property type="entry name" value="5'-Nucleotdase_CS"/>
</dbReference>
<dbReference type="AlphaFoldDB" id="A0A3S5EST4"/>
<evidence type="ECO:0000256" key="1">
    <source>
        <dbReference type="ARBA" id="ARBA00022729"/>
    </source>
</evidence>
<reference evidence="5 6" key="1">
    <citation type="submission" date="2018-12" db="EMBL/GenBank/DDBJ databases">
        <authorList>
            <consortium name="Pathogen Informatics"/>
        </authorList>
    </citation>
    <scope>NUCLEOTIDE SEQUENCE [LARGE SCALE GENOMIC DNA]</scope>
    <source>
        <strain evidence="5 6">NCTC12967</strain>
    </source>
</reference>
<proteinExistence type="inferred from homology"/>
<comment type="similarity">
    <text evidence="2">Belongs to the 5'-nucleotidase family.</text>
</comment>
<dbReference type="EMBL" id="LR134406">
    <property type="protein sequence ID" value="VEH70956.1"/>
    <property type="molecule type" value="Genomic_DNA"/>
</dbReference>
<dbReference type="PROSITE" id="PS00786">
    <property type="entry name" value="5_NUCLEOTIDASE_2"/>
    <property type="match status" value="1"/>
</dbReference>
<dbReference type="Pfam" id="PF00149">
    <property type="entry name" value="Metallophos"/>
    <property type="match status" value="1"/>
</dbReference>
<dbReference type="GO" id="GO:0000166">
    <property type="term" value="F:nucleotide binding"/>
    <property type="evidence" value="ECO:0007669"/>
    <property type="project" value="UniProtKB-KW"/>
</dbReference>
<dbReference type="SUPFAM" id="SSF55816">
    <property type="entry name" value="5'-nucleotidase (syn. UDP-sugar hydrolase), C-terminal domain"/>
    <property type="match status" value="1"/>
</dbReference>
<evidence type="ECO:0000259" key="3">
    <source>
        <dbReference type="Pfam" id="PF00149"/>
    </source>
</evidence>
<keyword evidence="1" id="KW-0732">Signal</keyword>
<dbReference type="PRINTS" id="PR01607">
    <property type="entry name" value="APYRASEFAMLY"/>
</dbReference>
<dbReference type="PANTHER" id="PTHR11575">
    <property type="entry name" value="5'-NUCLEOTIDASE-RELATED"/>
    <property type="match status" value="1"/>
</dbReference>
<feature type="domain" description="5'-Nucleotidase C-terminal" evidence="4">
    <location>
        <begin position="334"/>
        <end position="511"/>
    </location>
</feature>
<dbReference type="GO" id="GO:0009166">
    <property type="term" value="P:nucleotide catabolic process"/>
    <property type="evidence" value="ECO:0007669"/>
    <property type="project" value="InterPro"/>
</dbReference>
<dbReference type="SUPFAM" id="SSF56300">
    <property type="entry name" value="Metallo-dependent phosphatases"/>
    <property type="match status" value="1"/>
</dbReference>
<dbReference type="Gene3D" id="3.90.780.10">
    <property type="entry name" value="5'-Nucleotidase, C-terminal domain"/>
    <property type="match status" value="1"/>
</dbReference>
<feature type="domain" description="Calcineurin-like phosphoesterase" evidence="3">
    <location>
        <begin position="5"/>
        <end position="247"/>
    </location>
</feature>
<dbReference type="InterPro" id="IPR004843">
    <property type="entry name" value="Calcineurin-like_PHP"/>
</dbReference>
<dbReference type="InterPro" id="IPR029052">
    <property type="entry name" value="Metallo-depent_PP-like"/>
</dbReference>
<dbReference type="GO" id="GO:0046872">
    <property type="term" value="F:metal ion binding"/>
    <property type="evidence" value="ECO:0007669"/>
    <property type="project" value="InterPro"/>
</dbReference>
<name>A0A3S5EST4_9ACTN</name>
<dbReference type="InterPro" id="IPR036907">
    <property type="entry name" value="5'-Nucleotdase_C_sf"/>
</dbReference>
<dbReference type="GO" id="GO:0030288">
    <property type="term" value="C:outer membrane-bounded periplasmic space"/>
    <property type="evidence" value="ECO:0007669"/>
    <property type="project" value="TreeGrafter"/>
</dbReference>
<organism evidence="5 6">
    <name type="scientific">Arachnia propionica</name>
    <dbReference type="NCBI Taxonomy" id="1750"/>
    <lineage>
        <taxon>Bacteria</taxon>
        <taxon>Bacillati</taxon>
        <taxon>Actinomycetota</taxon>
        <taxon>Actinomycetes</taxon>
        <taxon>Propionibacteriales</taxon>
        <taxon>Propionibacteriaceae</taxon>
        <taxon>Arachnia</taxon>
    </lineage>
</organism>
<dbReference type="PANTHER" id="PTHR11575:SF6">
    <property type="entry name" value="2',3'-CYCLIC-NUCLEOTIDE 2'-PHOSPHODIESTERASE_3'-NUCLEOTIDASE"/>
    <property type="match status" value="1"/>
</dbReference>
<dbReference type="InterPro" id="IPR008334">
    <property type="entry name" value="5'-Nucleotdase_C"/>
</dbReference>
<gene>
    <name evidence="5" type="primary">yfkN</name>
    <name evidence="5" type="ORF">NCTC12967_02265</name>
</gene>
<dbReference type="Proteomes" id="UP000273044">
    <property type="component" value="Chromosome"/>
</dbReference>
<keyword evidence="2" id="KW-0547">Nucleotide-binding</keyword>
<dbReference type="InterPro" id="IPR006179">
    <property type="entry name" value="5_nucleotidase/apyrase"/>
</dbReference>
<evidence type="ECO:0000256" key="2">
    <source>
        <dbReference type="RuleBase" id="RU362119"/>
    </source>
</evidence>